<evidence type="ECO:0000256" key="7">
    <source>
        <dbReference type="SAM" id="MobiDB-lite"/>
    </source>
</evidence>
<dbReference type="PANTHER" id="PTHR31944">
    <property type="entry name" value="HEME-RESPONSIVE ZINC FINGER TRANSCRIPTION FACTOR HAP1"/>
    <property type="match status" value="1"/>
</dbReference>
<dbReference type="SMART" id="SM00066">
    <property type="entry name" value="GAL4"/>
    <property type="match status" value="1"/>
</dbReference>
<dbReference type="InterPro" id="IPR001138">
    <property type="entry name" value="Zn2Cys6_DnaBD"/>
</dbReference>
<name>A0A9W4XLT4_9ASCO</name>
<gene>
    <name evidence="9" type="ORF">CANVERA_P3017</name>
</gene>
<feature type="region of interest" description="Disordered" evidence="7">
    <location>
        <begin position="1"/>
        <end position="37"/>
    </location>
</feature>
<feature type="domain" description="Zn(2)-C6 fungal-type" evidence="8">
    <location>
        <begin position="72"/>
        <end position="103"/>
    </location>
</feature>
<dbReference type="PROSITE" id="PS50048">
    <property type="entry name" value="ZN2_CY6_FUNGAL_2"/>
    <property type="match status" value="1"/>
</dbReference>
<evidence type="ECO:0000256" key="1">
    <source>
        <dbReference type="ARBA" id="ARBA00022723"/>
    </source>
</evidence>
<protein>
    <recommendedName>
        <fullName evidence="8">Zn(2)-C6 fungal-type domain-containing protein</fullName>
    </recommendedName>
</protein>
<dbReference type="GO" id="GO:0000978">
    <property type="term" value="F:RNA polymerase II cis-regulatory region sequence-specific DNA binding"/>
    <property type="evidence" value="ECO:0007669"/>
    <property type="project" value="TreeGrafter"/>
</dbReference>
<keyword evidence="2" id="KW-0862">Zinc</keyword>
<evidence type="ECO:0000313" key="10">
    <source>
        <dbReference type="Proteomes" id="UP001152885"/>
    </source>
</evidence>
<dbReference type="OrthoDB" id="1747771at2759"/>
<dbReference type="AlphaFoldDB" id="A0A9W4XLT4"/>
<keyword evidence="4" id="KW-0238">DNA-binding</keyword>
<dbReference type="GO" id="GO:0008270">
    <property type="term" value="F:zinc ion binding"/>
    <property type="evidence" value="ECO:0007669"/>
    <property type="project" value="InterPro"/>
</dbReference>
<evidence type="ECO:0000256" key="2">
    <source>
        <dbReference type="ARBA" id="ARBA00022833"/>
    </source>
</evidence>
<keyword evidence="1" id="KW-0479">Metal-binding</keyword>
<dbReference type="PROSITE" id="PS00463">
    <property type="entry name" value="ZN2_CY6_FUNGAL_1"/>
    <property type="match status" value="1"/>
</dbReference>
<dbReference type="SUPFAM" id="SSF57701">
    <property type="entry name" value="Zn2/Cys6 DNA-binding domain"/>
    <property type="match status" value="1"/>
</dbReference>
<keyword evidence="10" id="KW-1185">Reference proteome</keyword>
<keyword evidence="5" id="KW-0804">Transcription</keyword>
<sequence>MGYSDSNLRDDSSSTSSPPIIPQPLIDPGYNNNNNNDHIQIIPEQHVQNQNLIVLPSPHLKPKPKRQRRSYSCGPCKILKIKCDLQIPCTSCKKFKRTNRCLLQPPQPPNEQELNKIQERKKRSLGKKMKFSNDFVQAYNNNSESIPSLITSLGETSRNLRLAKEGESFTVNNEQANPNLESNNSIETHPINFISFPSNILKDQGPTNHDLKAKHKLMNKDQDLIEYLLILDSQKEIDLTMVDVKRIKRLLPSNFQIFNKLYHFYINSIIHIYVDLQNYEEIIKQSKLIYEKLLSIDDENTRNLSMNIKFNVVELRNLSLFFIILSNGLLFDNELDGSFLLEKSLYKPKEDIIEDWIKISKFLKLKLLSYENLTDLIYLIDWYLILKNYYTYKFSNQLKNSLVPHSKLLDLLYGKNGNQLSYELDKFSIKVWGTYYKRSKHSTSIRAIIKNYLELYANVYEILADDLKEFEKNYKTPTYQLSLKDIGLLLMNQQILLLFIKCNDQESFDYINDLLHSLKSKVKVENWEILMNRYFGSKDNFCRYMEKVYDLFKYLSTNPEVKNVAITNAINLNDELVNNTIGKLTGWEFNNNIVHGYLKLIVEPNIDD</sequence>
<evidence type="ECO:0000256" key="6">
    <source>
        <dbReference type="ARBA" id="ARBA00023242"/>
    </source>
</evidence>
<organism evidence="9 10">
    <name type="scientific">Candida verbasci</name>
    <dbReference type="NCBI Taxonomy" id="1227364"/>
    <lineage>
        <taxon>Eukaryota</taxon>
        <taxon>Fungi</taxon>
        <taxon>Dikarya</taxon>
        <taxon>Ascomycota</taxon>
        <taxon>Saccharomycotina</taxon>
        <taxon>Pichiomycetes</taxon>
        <taxon>Debaryomycetaceae</taxon>
        <taxon>Candida/Lodderomyces clade</taxon>
        <taxon>Candida</taxon>
    </lineage>
</organism>
<dbReference type="PANTHER" id="PTHR31944:SF131">
    <property type="entry name" value="HEME-RESPONSIVE ZINC FINGER TRANSCRIPTION FACTOR HAP1"/>
    <property type="match status" value="1"/>
</dbReference>
<reference evidence="9" key="1">
    <citation type="submission" date="2022-12" db="EMBL/GenBank/DDBJ databases">
        <authorList>
            <person name="Brejova B."/>
        </authorList>
    </citation>
    <scope>NUCLEOTIDE SEQUENCE</scope>
</reference>
<dbReference type="InterPro" id="IPR036864">
    <property type="entry name" value="Zn2-C6_fun-type_DNA-bd_sf"/>
</dbReference>
<dbReference type="EMBL" id="CANTUO010000003">
    <property type="protein sequence ID" value="CAI5758505.1"/>
    <property type="molecule type" value="Genomic_DNA"/>
</dbReference>
<evidence type="ECO:0000256" key="4">
    <source>
        <dbReference type="ARBA" id="ARBA00023125"/>
    </source>
</evidence>
<keyword evidence="3" id="KW-0805">Transcription regulation</keyword>
<dbReference type="InterPro" id="IPR051430">
    <property type="entry name" value="Fungal_TF_Env_Response"/>
</dbReference>
<keyword evidence="6" id="KW-0539">Nucleus</keyword>
<dbReference type="Proteomes" id="UP001152885">
    <property type="component" value="Unassembled WGS sequence"/>
</dbReference>
<evidence type="ECO:0000256" key="5">
    <source>
        <dbReference type="ARBA" id="ARBA00023163"/>
    </source>
</evidence>
<dbReference type="GO" id="GO:0005634">
    <property type="term" value="C:nucleus"/>
    <property type="evidence" value="ECO:0007669"/>
    <property type="project" value="TreeGrafter"/>
</dbReference>
<comment type="caution">
    <text evidence="9">The sequence shown here is derived from an EMBL/GenBank/DDBJ whole genome shotgun (WGS) entry which is preliminary data.</text>
</comment>
<dbReference type="Gene3D" id="4.10.240.10">
    <property type="entry name" value="Zn(2)-C6 fungal-type DNA-binding domain"/>
    <property type="match status" value="1"/>
</dbReference>
<evidence type="ECO:0000259" key="8">
    <source>
        <dbReference type="PROSITE" id="PS50048"/>
    </source>
</evidence>
<evidence type="ECO:0000313" key="9">
    <source>
        <dbReference type="EMBL" id="CAI5758505.1"/>
    </source>
</evidence>
<accession>A0A9W4XLT4</accession>
<feature type="compositionally biased region" description="Low complexity" evidence="7">
    <location>
        <begin position="13"/>
        <end position="36"/>
    </location>
</feature>
<proteinExistence type="predicted"/>
<dbReference type="GO" id="GO:0001228">
    <property type="term" value="F:DNA-binding transcription activator activity, RNA polymerase II-specific"/>
    <property type="evidence" value="ECO:0007669"/>
    <property type="project" value="TreeGrafter"/>
</dbReference>
<evidence type="ECO:0000256" key="3">
    <source>
        <dbReference type="ARBA" id="ARBA00023015"/>
    </source>
</evidence>